<gene>
    <name evidence="2" type="ORF">QE152_g26742</name>
</gene>
<keyword evidence="3" id="KW-1185">Reference proteome</keyword>
<dbReference type="Proteomes" id="UP001458880">
    <property type="component" value="Unassembled WGS sequence"/>
</dbReference>
<name>A0AAW1JXS2_POPJA</name>
<evidence type="ECO:0000256" key="1">
    <source>
        <dbReference type="SAM" id="MobiDB-lite"/>
    </source>
</evidence>
<organism evidence="2 3">
    <name type="scientific">Popillia japonica</name>
    <name type="common">Japanese beetle</name>
    <dbReference type="NCBI Taxonomy" id="7064"/>
    <lineage>
        <taxon>Eukaryota</taxon>
        <taxon>Metazoa</taxon>
        <taxon>Ecdysozoa</taxon>
        <taxon>Arthropoda</taxon>
        <taxon>Hexapoda</taxon>
        <taxon>Insecta</taxon>
        <taxon>Pterygota</taxon>
        <taxon>Neoptera</taxon>
        <taxon>Endopterygota</taxon>
        <taxon>Coleoptera</taxon>
        <taxon>Polyphaga</taxon>
        <taxon>Scarabaeiformia</taxon>
        <taxon>Scarabaeidae</taxon>
        <taxon>Rutelinae</taxon>
        <taxon>Popillia</taxon>
    </lineage>
</organism>
<reference evidence="2 3" key="1">
    <citation type="journal article" date="2024" name="BMC Genomics">
        <title>De novo assembly and annotation of Popillia japonica's genome with initial clues to its potential as an invasive pest.</title>
        <authorList>
            <person name="Cucini C."/>
            <person name="Boschi S."/>
            <person name="Funari R."/>
            <person name="Cardaioli E."/>
            <person name="Iannotti N."/>
            <person name="Marturano G."/>
            <person name="Paoli F."/>
            <person name="Bruttini M."/>
            <person name="Carapelli A."/>
            <person name="Frati F."/>
            <person name="Nardi F."/>
        </authorList>
    </citation>
    <scope>NUCLEOTIDE SEQUENCE [LARGE SCALE GENOMIC DNA]</scope>
    <source>
        <strain evidence="2">DMR45628</strain>
    </source>
</reference>
<protein>
    <submittedName>
        <fullName evidence="2">Uncharacterized protein</fullName>
    </submittedName>
</protein>
<dbReference type="EMBL" id="JASPKY010000314">
    <property type="protein sequence ID" value="KAK9709223.1"/>
    <property type="molecule type" value="Genomic_DNA"/>
</dbReference>
<feature type="compositionally biased region" description="Acidic residues" evidence="1">
    <location>
        <begin position="28"/>
        <end position="42"/>
    </location>
</feature>
<evidence type="ECO:0000313" key="3">
    <source>
        <dbReference type="Proteomes" id="UP001458880"/>
    </source>
</evidence>
<accession>A0AAW1JXS2</accession>
<feature type="region of interest" description="Disordered" evidence="1">
    <location>
        <begin position="28"/>
        <end position="64"/>
    </location>
</feature>
<evidence type="ECO:0000313" key="2">
    <source>
        <dbReference type="EMBL" id="KAK9709223.1"/>
    </source>
</evidence>
<dbReference type="AlphaFoldDB" id="A0AAW1JXS2"/>
<sequence>MGDYERQCERLQKLWDDVLSEDECDFLPDVSEYEPSDTESSDSDNPLTPRKRTKLSSFGKEKKWKDKRDVLIQESNSGIFVEKWKDKKRDVLILNAKFLPEIITVRKHSGEVLKPKCVLEYNKHKAYIDISGNFLSPNIPVKY</sequence>
<comment type="caution">
    <text evidence="2">The sequence shown here is derived from an EMBL/GenBank/DDBJ whole genome shotgun (WGS) entry which is preliminary data.</text>
</comment>
<proteinExistence type="predicted"/>